<organism evidence="1">
    <name type="scientific">marine sediment metagenome</name>
    <dbReference type="NCBI Taxonomy" id="412755"/>
    <lineage>
        <taxon>unclassified sequences</taxon>
        <taxon>metagenomes</taxon>
        <taxon>ecological metagenomes</taxon>
    </lineage>
</organism>
<proteinExistence type="predicted"/>
<evidence type="ECO:0000313" key="1">
    <source>
        <dbReference type="EMBL" id="GAG19254.1"/>
    </source>
</evidence>
<accession>X0VLP0</accession>
<dbReference type="AlphaFoldDB" id="X0VLP0"/>
<protein>
    <submittedName>
        <fullName evidence="1">Uncharacterized protein</fullName>
    </submittedName>
</protein>
<feature type="non-terminal residue" evidence="1">
    <location>
        <position position="1"/>
    </location>
</feature>
<sequence length="50" mass="5955">EAIVRAARDERAEVYVTWFDRAAVILKGISPRFIDWGMRRFYLRRRAGRG</sequence>
<name>X0VLP0_9ZZZZ</name>
<dbReference type="EMBL" id="BARS01036817">
    <property type="protein sequence ID" value="GAG19254.1"/>
    <property type="molecule type" value="Genomic_DNA"/>
</dbReference>
<comment type="caution">
    <text evidence="1">The sequence shown here is derived from an EMBL/GenBank/DDBJ whole genome shotgun (WGS) entry which is preliminary data.</text>
</comment>
<reference evidence="1" key="1">
    <citation type="journal article" date="2014" name="Front. Microbiol.">
        <title>High frequency of phylogenetically diverse reductive dehalogenase-homologous genes in deep subseafloor sedimentary metagenomes.</title>
        <authorList>
            <person name="Kawai M."/>
            <person name="Futagami T."/>
            <person name="Toyoda A."/>
            <person name="Takaki Y."/>
            <person name="Nishi S."/>
            <person name="Hori S."/>
            <person name="Arai W."/>
            <person name="Tsubouchi T."/>
            <person name="Morono Y."/>
            <person name="Uchiyama I."/>
            <person name="Ito T."/>
            <person name="Fujiyama A."/>
            <person name="Inagaki F."/>
            <person name="Takami H."/>
        </authorList>
    </citation>
    <scope>NUCLEOTIDE SEQUENCE</scope>
    <source>
        <strain evidence="1">Expedition CK06-06</strain>
    </source>
</reference>
<gene>
    <name evidence="1" type="ORF">S01H1_56534</name>
</gene>